<dbReference type="RefSeq" id="XP_034249254.1">
    <property type="nucleotide sequence ID" value="XM_034393363.1"/>
</dbReference>
<feature type="region of interest" description="Disordered" evidence="1">
    <location>
        <begin position="595"/>
        <end position="648"/>
    </location>
</feature>
<dbReference type="Pfam" id="PF12937">
    <property type="entry name" value="F-box-like"/>
    <property type="match status" value="1"/>
</dbReference>
<reference evidence="4" key="1">
    <citation type="submission" date="2025-08" db="UniProtKB">
        <authorList>
            <consortium name="RefSeq"/>
        </authorList>
    </citation>
    <scope>IDENTIFICATION</scope>
    <source>
        <tissue evidence="4">Total insect</tissue>
    </source>
</reference>
<evidence type="ECO:0000313" key="3">
    <source>
        <dbReference type="Proteomes" id="UP000515158"/>
    </source>
</evidence>
<proteinExistence type="predicted"/>
<dbReference type="SUPFAM" id="SSF52047">
    <property type="entry name" value="RNI-like"/>
    <property type="match status" value="1"/>
</dbReference>
<protein>
    <submittedName>
        <fullName evidence="4">Uncharacterized protein LOC117650074</fullName>
    </submittedName>
</protein>
<feature type="region of interest" description="Disordered" evidence="1">
    <location>
        <begin position="326"/>
        <end position="351"/>
    </location>
</feature>
<dbReference type="Proteomes" id="UP000515158">
    <property type="component" value="Unplaced"/>
</dbReference>
<name>A0A6P8ZVT2_THRPL</name>
<dbReference type="KEGG" id="tpal:117650074"/>
<evidence type="ECO:0000256" key="1">
    <source>
        <dbReference type="SAM" id="MobiDB-lite"/>
    </source>
</evidence>
<dbReference type="PANTHER" id="PTHR16134:SF119">
    <property type="entry name" value="AT02038P-RELATED"/>
    <property type="match status" value="1"/>
</dbReference>
<dbReference type="SMART" id="SM00256">
    <property type="entry name" value="FBOX"/>
    <property type="match status" value="1"/>
</dbReference>
<organism evidence="4">
    <name type="scientific">Thrips palmi</name>
    <name type="common">Melon thrips</name>
    <dbReference type="NCBI Taxonomy" id="161013"/>
    <lineage>
        <taxon>Eukaryota</taxon>
        <taxon>Metazoa</taxon>
        <taxon>Ecdysozoa</taxon>
        <taxon>Arthropoda</taxon>
        <taxon>Hexapoda</taxon>
        <taxon>Insecta</taxon>
        <taxon>Pterygota</taxon>
        <taxon>Neoptera</taxon>
        <taxon>Paraneoptera</taxon>
        <taxon>Thysanoptera</taxon>
        <taxon>Terebrantia</taxon>
        <taxon>Thripoidea</taxon>
        <taxon>Thripidae</taxon>
        <taxon>Thrips</taxon>
    </lineage>
</organism>
<feature type="compositionally biased region" description="Low complexity" evidence="1">
    <location>
        <begin position="339"/>
        <end position="351"/>
    </location>
</feature>
<feature type="domain" description="F-box" evidence="2">
    <location>
        <begin position="42"/>
        <end position="89"/>
    </location>
</feature>
<dbReference type="InParanoid" id="A0A6P8ZVT2"/>
<evidence type="ECO:0000259" key="2">
    <source>
        <dbReference type="PROSITE" id="PS50181"/>
    </source>
</evidence>
<gene>
    <name evidence="4" type="primary">LOC117650074</name>
</gene>
<dbReference type="GeneID" id="117650074"/>
<dbReference type="SUPFAM" id="SSF81383">
    <property type="entry name" value="F-box domain"/>
    <property type="match status" value="1"/>
</dbReference>
<dbReference type="PROSITE" id="PS50181">
    <property type="entry name" value="FBOX"/>
    <property type="match status" value="1"/>
</dbReference>
<keyword evidence="3" id="KW-1185">Reference proteome</keyword>
<dbReference type="AlphaFoldDB" id="A0A6P8ZVT2"/>
<dbReference type="OrthoDB" id="10257471at2759"/>
<dbReference type="PANTHER" id="PTHR16134">
    <property type="entry name" value="F-BOX/TPR REPEAT PROTEIN POF3"/>
    <property type="match status" value="1"/>
</dbReference>
<dbReference type="InterPro" id="IPR036047">
    <property type="entry name" value="F-box-like_dom_sf"/>
</dbReference>
<evidence type="ECO:0000313" key="4">
    <source>
        <dbReference type="RefSeq" id="XP_034249254.1"/>
    </source>
</evidence>
<dbReference type="InterPro" id="IPR032675">
    <property type="entry name" value="LRR_dom_sf"/>
</dbReference>
<dbReference type="Gene3D" id="3.80.10.10">
    <property type="entry name" value="Ribonuclease Inhibitor"/>
    <property type="match status" value="2"/>
</dbReference>
<feature type="compositionally biased region" description="Gly residues" evidence="1">
    <location>
        <begin position="602"/>
        <end position="616"/>
    </location>
</feature>
<accession>A0A6P8ZVT2</accession>
<feature type="compositionally biased region" description="Low complexity" evidence="1">
    <location>
        <begin position="632"/>
        <end position="642"/>
    </location>
</feature>
<feature type="region of interest" description="Disordered" evidence="1">
    <location>
        <begin position="1"/>
        <end position="41"/>
    </location>
</feature>
<dbReference type="InterPro" id="IPR001810">
    <property type="entry name" value="F-box_dom"/>
</dbReference>
<sequence length="787" mass="86074">MIAPGEPTASPPQPGAEDGEDTSPPRPASRDGGDVDEAMDVPAPVDALPDEVLLHVLSCVPVADLLLRVPLVCKRFRRLCYDPQVWRHQELHYRACMSDEEFAELVRVVPLPRLGKLDLTGITAGSVAEKAIENAIVEPYSARGLKLVLSDEMDCSVAAQLVARLLDSLTSLHVGALPMKRESYFRLIRLVRESTRLRELRLAATVELPLQSAYVYFNDCNRDHADWECHDTVERLELWSEGGEMSLAMQAGACCILRTNKKSLRFVSHEYMSSKRPPSAQERRIMDAVGKCERLQEARVWSSHRLKVLEDCPELTSLTLSCDGECDRRLEPDPPPPENNQGNQGNNGPHIIIQNYVPQHLNNQQQDEQVHQHNPQQAPVLLHNYMGHLNGQHHFLFQGDAHFGHAGPVANGVIALVLPGYGQAGNGGVPIAIVVHAHLDQNLVQPIEPGALNGLPMFGEPEGHDFAAHPVYQGADAPGAPGLVVVTFGGFGFGMFAVHGVVTYNAPQMGLIGFFVPHGFQLPPNLPAGPLAHVVVAGGRVALLPGPQDHALYGLYENGWVTVLGDAGPIMLIQAQGQVHLALNWLNMLQQAVEPHNQPGQAGNGPDNGPGDGPGPGAQDPPDGEGEAGNGQQDQEPAQQDPADPPEDRFTCVELFQESPLLPRLKRLCLRLMDCDKVSPLGHVAARCPDLEELTLHCLKTDSHLNANLSMLTNLRRLTLIGVHYLHPDSLEQWTENTLPSLERLTLIGANRMPCPWKCWAAAVIRLRSMRPNLVIAVKECKHFRSV</sequence>